<keyword evidence="1" id="KW-1133">Transmembrane helix</keyword>
<keyword evidence="3" id="KW-1185">Reference proteome</keyword>
<comment type="caution">
    <text evidence="2">The sequence shown here is derived from an EMBL/GenBank/DDBJ whole genome shotgun (WGS) entry which is preliminary data.</text>
</comment>
<keyword evidence="1" id="KW-0472">Membrane</keyword>
<dbReference type="Proteomes" id="UP001238496">
    <property type="component" value="Unassembled WGS sequence"/>
</dbReference>
<proteinExistence type="predicted"/>
<evidence type="ECO:0000256" key="1">
    <source>
        <dbReference type="SAM" id="Phobius"/>
    </source>
</evidence>
<gene>
    <name evidence="2" type="ORF">J2045_003968</name>
</gene>
<evidence type="ECO:0000313" key="2">
    <source>
        <dbReference type="EMBL" id="MDQ0422918.1"/>
    </source>
</evidence>
<feature type="transmembrane region" description="Helical" evidence="1">
    <location>
        <begin position="6"/>
        <end position="32"/>
    </location>
</feature>
<dbReference type="EMBL" id="JAUSUW010000014">
    <property type="protein sequence ID" value="MDQ0422918.1"/>
    <property type="molecule type" value="Genomic_DNA"/>
</dbReference>
<accession>A0ABU0GCU3</accession>
<keyword evidence="1" id="KW-0812">Transmembrane</keyword>
<evidence type="ECO:0000313" key="3">
    <source>
        <dbReference type="Proteomes" id="UP001238496"/>
    </source>
</evidence>
<dbReference type="RefSeq" id="WP_307376088.1">
    <property type="nucleotide sequence ID" value="NZ_JAUSUW010000014.1"/>
</dbReference>
<name>A0ABU0GCU3_9HYPH</name>
<sequence length="83" mass="9572">MDQIGRWFSLFLAAVMVSGFMVAWIAGLLLFLKLSRKTIPFEISGETPGEANSRLKREGDEIWKYSPYLRRTLSRVHGYVCYP</sequence>
<reference evidence="2 3" key="1">
    <citation type="submission" date="2023-07" db="EMBL/GenBank/DDBJ databases">
        <title>Genomic Encyclopedia of Type Strains, Phase IV (KMG-IV): sequencing the most valuable type-strain genomes for metagenomic binning, comparative biology and taxonomic classification.</title>
        <authorList>
            <person name="Goeker M."/>
        </authorList>
    </citation>
    <scope>NUCLEOTIDE SEQUENCE [LARGE SCALE GENOMIC DNA]</scope>
    <source>
        <strain evidence="2 3">DSM 1111</strain>
    </source>
</reference>
<evidence type="ECO:0008006" key="4">
    <source>
        <dbReference type="Google" id="ProtNLM"/>
    </source>
</evidence>
<organism evidence="2 3">
    <name type="scientific">Peteryoungia aggregata LMG 23059</name>
    <dbReference type="NCBI Taxonomy" id="1368425"/>
    <lineage>
        <taxon>Bacteria</taxon>
        <taxon>Pseudomonadati</taxon>
        <taxon>Pseudomonadota</taxon>
        <taxon>Alphaproteobacteria</taxon>
        <taxon>Hyphomicrobiales</taxon>
        <taxon>Rhizobiaceae</taxon>
        <taxon>Peteryoungia</taxon>
    </lineage>
</organism>
<protein>
    <recommendedName>
        <fullName evidence="4">ATP synthase F0 subunit 8</fullName>
    </recommendedName>
</protein>